<comment type="caution">
    <text evidence="1">The sequence shown here is derived from an EMBL/GenBank/DDBJ whole genome shotgun (WGS) entry which is preliminary data.</text>
</comment>
<evidence type="ECO:0000313" key="2">
    <source>
        <dbReference type="Proteomes" id="UP000243376"/>
    </source>
</evidence>
<dbReference type="AlphaFoldDB" id="A0A2J6XDX2"/>
<organism evidence="1 2">
    <name type="scientific">Chloroflexus aggregans</name>
    <dbReference type="NCBI Taxonomy" id="152260"/>
    <lineage>
        <taxon>Bacteria</taxon>
        <taxon>Bacillati</taxon>
        <taxon>Chloroflexota</taxon>
        <taxon>Chloroflexia</taxon>
        <taxon>Chloroflexales</taxon>
        <taxon>Chloroflexineae</taxon>
        <taxon>Chloroflexaceae</taxon>
        <taxon>Chloroflexus</taxon>
    </lineage>
</organism>
<accession>A0A2J6XDX2</accession>
<dbReference type="Proteomes" id="UP000243376">
    <property type="component" value="Unassembled WGS sequence"/>
</dbReference>
<gene>
    <name evidence="1" type="ORF">C0184_01610</name>
</gene>
<evidence type="ECO:0000313" key="1">
    <source>
        <dbReference type="EMBL" id="PMP86132.1"/>
    </source>
</evidence>
<proteinExistence type="predicted"/>
<protein>
    <submittedName>
        <fullName evidence="1">Uncharacterized protein</fullName>
    </submittedName>
</protein>
<reference evidence="1 2" key="1">
    <citation type="submission" date="2018-01" db="EMBL/GenBank/DDBJ databases">
        <title>Metagenomic assembled genomes from two thermal pools in the Uzon Caldera, Kamchatka, Russia.</title>
        <authorList>
            <person name="Wilkins L."/>
            <person name="Ettinger C."/>
        </authorList>
    </citation>
    <scope>NUCLEOTIDE SEQUENCE [LARGE SCALE GENOMIC DNA]</scope>
    <source>
        <strain evidence="1">ZAV-02</strain>
    </source>
</reference>
<dbReference type="EMBL" id="PNIQ01000115">
    <property type="protein sequence ID" value="PMP86132.1"/>
    <property type="molecule type" value="Genomic_DNA"/>
</dbReference>
<sequence length="151" mass="16361">MTVYTDIALLVAVVKQAGGDPACVPSGLDRLRQRLIADGQVFPNLLYVYRTEKRTTSQTTTASTQPRVRRLLAFLSADAAVSFAQCTGLARSPRLVALSPARLLAVFIRQPDFVALHIAYDDMPATNGLPNGWHLLRADVLALFAVEANPA</sequence>
<name>A0A2J6XDX2_9CHLR</name>